<dbReference type="GO" id="GO:0071555">
    <property type="term" value="P:cell wall organization"/>
    <property type="evidence" value="ECO:0007669"/>
    <property type="project" value="UniProtKB-KW"/>
</dbReference>
<dbReference type="SUPFAM" id="SSF54814">
    <property type="entry name" value="Prokaryotic type KH domain (KH-domain type II)"/>
    <property type="match status" value="1"/>
</dbReference>
<evidence type="ECO:0000313" key="4">
    <source>
        <dbReference type="EMBL" id="PHH38653.1"/>
    </source>
</evidence>
<keyword evidence="3" id="KW-0143">Chaperone</keyword>
<dbReference type="GO" id="GO:0008360">
    <property type="term" value="P:regulation of cell shape"/>
    <property type="evidence" value="ECO:0007669"/>
    <property type="project" value="UniProtKB-KW"/>
</dbReference>
<keyword evidence="3" id="KW-0961">Cell wall biogenesis/degradation</keyword>
<dbReference type="HAMAP" id="MF_00088">
    <property type="entry name" value="KhpA"/>
    <property type="match status" value="1"/>
</dbReference>
<evidence type="ECO:0000313" key="5">
    <source>
        <dbReference type="Proteomes" id="UP000222460"/>
    </source>
</evidence>
<dbReference type="Proteomes" id="UP000222460">
    <property type="component" value="Unassembled WGS sequence"/>
</dbReference>
<comment type="function">
    <text evidence="3">A probable RNA chaperone. Forms a complex with KhpB which binds to cellular RNA and controls its expression. Plays a role in peptidoglycan (PG) homeostasis and cell length regulation.</text>
</comment>
<protein>
    <recommendedName>
        <fullName evidence="3">RNA-binding protein KhpA</fullName>
    </recommendedName>
    <alternativeName>
        <fullName evidence="3">KH-domain protein A</fullName>
    </alternativeName>
</protein>
<keyword evidence="1 3" id="KW-0963">Cytoplasm</keyword>
<dbReference type="GO" id="GO:0009252">
    <property type="term" value="P:peptidoglycan biosynthetic process"/>
    <property type="evidence" value="ECO:0007669"/>
    <property type="project" value="UniProtKB-UniRule"/>
</dbReference>
<dbReference type="GO" id="GO:0005737">
    <property type="term" value="C:cytoplasm"/>
    <property type="evidence" value="ECO:0007669"/>
    <property type="project" value="UniProtKB-SubCell"/>
</dbReference>
<accession>A0A2C5W2I1</accession>
<dbReference type="InterPro" id="IPR020627">
    <property type="entry name" value="KhpA"/>
</dbReference>
<keyword evidence="2 3" id="KW-0694">RNA-binding</keyword>
<comment type="similarity">
    <text evidence="3">Belongs to the KhpA RNA-binding protein family.</text>
</comment>
<sequence length="79" mass="9027">MPDISELVLSMVKPLVEFPEDVRIDISESDEFMEYTLHVNPEDIGRVIGKQGRVARAIRTITYSVRTRGPKRVRLSIEA</sequence>
<dbReference type="Gene3D" id="3.30.300.20">
    <property type="match status" value="1"/>
</dbReference>
<dbReference type="InterPro" id="IPR015946">
    <property type="entry name" value="KH_dom-like_a/b"/>
</dbReference>
<gene>
    <name evidence="3" type="primary">khpA</name>
    <name evidence="4" type="ORF">CRX57_28425</name>
</gene>
<evidence type="ECO:0000256" key="2">
    <source>
        <dbReference type="ARBA" id="ARBA00022884"/>
    </source>
</evidence>
<dbReference type="AlphaFoldDB" id="A0A2C5W2I1"/>
<proteinExistence type="inferred from homology"/>
<dbReference type="GO" id="GO:0003723">
    <property type="term" value="F:RNA binding"/>
    <property type="evidence" value="ECO:0007669"/>
    <property type="project" value="UniProtKB-UniRule"/>
</dbReference>
<comment type="subcellular location">
    <subcellularLocation>
        <location evidence="3">Cytoplasm</location>
    </subcellularLocation>
</comment>
<evidence type="ECO:0000256" key="1">
    <source>
        <dbReference type="ARBA" id="ARBA00022490"/>
    </source>
</evidence>
<comment type="subunit">
    <text evidence="3">Forms a complex with KhpB.</text>
</comment>
<dbReference type="PANTHER" id="PTHR34654">
    <property type="entry name" value="UPF0109 PROTEIN SCO5592"/>
    <property type="match status" value="1"/>
</dbReference>
<reference evidence="5" key="1">
    <citation type="submission" date="2017-10" db="EMBL/GenBank/DDBJ databases">
        <title>FDA dAtabase for Regulatory Grade micrObial Sequences (FDA-ARGOS): Supporting development and validation of Infectious Disease Dx tests.</title>
        <authorList>
            <person name="Goldberg B."/>
            <person name="Campos J."/>
            <person name="Tallon L."/>
            <person name="Sadzewicz L."/>
            <person name="Ott S."/>
            <person name="Zhao X."/>
            <person name="Nagaraj S."/>
            <person name="Vavikolanu K."/>
            <person name="Aluvathingal J."/>
            <person name="Nadendla S."/>
            <person name="Geyer C."/>
            <person name="Sichtig H."/>
        </authorList>
    </citation>
    <scope>NUCLEOTIDE SEQUENCE [LARGE SCALE GENOMIC DNA]</scope>
    <source>
        <strain evidence="5">FDAARGOS_376</strain>
    </source>
</reference>
<keyword evidence="3" id="KW-0133">Cell shape</keyword>
<dbReference type="EMBL" id="PDKZ01000003">
    <property type="protein sequence ID" value="PHH38653.1"/>
    <property type="molecule type" value="Genomic_DNA"/>
</dbReference>
<dbReference type="Pfam" id="PF13083">
    <property type="entry name" value="KH_KhpA-B"/>
    <property type="match status" value="1"/>
</dbReference>
<evidence type="ECO:0000256" key="3">
    <source>
        <dbReference type="HAMAP-Rule" id="MF_00088"/>
    </source>
</evidence>
<dbReference type="InterPro" id="IPR009019">
    <property type="entry name" value="KH_sf_prok-type"/>
</dbReference>
<comment type="caution">
    <text evidence="4">The sequence shown here is derived from an EMBL/GenBank/DDBJ whole genome shotgun (WGS) entry which is preliminary data.</text>
</comment>
<name>A0A2C5W2I1_PSEPU</name>
<organism evidence="4 5">
    <name type="scientific">Pseudomonas putida</name>
    <name type="common">Arthrobacter siderocapsulatus</name>
    <dbReference type="NCBI Taxonomy" id="303"/>
    <lineage>
        <taxon>Bacteria</taxon>
        <taxon>Pseudomonadati</taxon>
        <taxon>Pseudomonadota</taxon>
        <taxon>Gammaproteobacteria</taxon>
        <taxon>Pseudomonadales</taxon>
        <taxon>Pseudomonadaceae</taxon>
        <taxon>Pseudomonas</taxon>
    </lineage>
</organism>
<dbReference type="PANTHER" id="PTHR34654:SF1">
    <property type="entry name" value="RNA-BINDING PROTEIN KHPA"/>
    <property type="match status" value="1"/>
</dbReference>
<dbReference type="CDD" id="cd22533">
    <property type="entry name" value="KH-II_YlqC-like"/>
    <property type="match status" value="1"/>
</dbReference>